<dbReference type="PANTHER" id="PTHR43394">
    <property type="entry name" value="ATP-DEPENDENT PERMEASE MDL1, MITOCHONDRIAL"/>
    <property type="match status" value="1"/>
</dbReference>
<feature type="transmembrane region" description="Helical" evidence="8">
    <location>
        <begin position="730"/>
        <end position="752"/>
    </location>
</feature>
<feature type="transmembrane region" description="Helical" evidence="8">
    <location>
        <begin position="21"/>
        <end position="50"/>
    </location>
</feature>
<evidence type="ECO:0000256" key="8">
    <source>
        <dbReference type="SAM" id="Phobius"/>
    </source>
</evidence>
<dbReference type="Proteomes" id="UP000191144">
    <property type="component" value="Chromosome C"/>
</dbReference>
<dbReference type="EMBL" id="LT598479">
    <property type="protein sequence ID" value="SCU82380.1"/>
    <property type="molecule type" value="Genomic_DNA"/>
</dbReference>
<dbReference type="SMART" id="SM00382">
    <property type="entry name" value="AAA"/>
    <property type="match status" value="2"/>
</dbReference>
<dbReference type="GO" id="GO:0016887">
    <property type="term" value="F:ATP hydrolysis activity"/>
    <property type="evidence" value="ECO:0007669"/>
    <property type="project" value="InterPro"/>
</dbReference>
<dbReference type="Pfam" id="PF00664">
    <property type="entry name" value="ABC_membrane"/>
    <property type="match status" value="2"/>
</dbReference>
<evidence type="ECO:0000256" key="1">
    <source>
        <dbReference type="ARBA" id="ARBA00004141"/>
    </source>
</evidence>
<dbReference type="GO" id="GO:0015421">
    <property type="term" value="F:ABC-type oligopeptide transporter activity"/>
    <property type="evidence" value="ECO:0007669"/>
    <property type="project" value="TreeGrafter"/>
</dbReference>
<evidence type="ECO:0000259" key="10">
    <source>
        <dbReference type="PROSITE" id="PS50929"/>
    </source>
</evidence>
<feature type="transmembrane region" description="Helical" evidence="8">
    <location>
        <begin position="177"/>
        <end position="194"/>
    </location>
</feature>
<dbReference type="InterPro" id="IPR003439">
    <property type="entry name" value="ABC_transporter-like_ATP-bd"/>
</dbReference>
<dbReference type="Gene3D" id="3.40.50.300">
    <property type="entry name" value="P-loop containing nucleotide triphosphate hydrolases"/>
    <property type="match status" value="2"/>
</dbReference>
<feature type="transmembrane region" description="Helical" evidence="8">
    <location>
        <begin position="852"/>
        <end position="871"/>
    </location>
</feature>
<dbReference type="InterPro" id="IPR039421">
    <property type="entry name" value="Type_1_exporter"/>
</dbReference>
<feature type="transmembrane region" description="Helical" evidence="8">
    <location>
        <begin position="955"/>
        <end position="981"/>
    </location>
</feature>
<sequence>MKLLNTFKVSHLYMHVSIPQDYGLLAVICICTTVYGIIPAIISILMGLVFDLLRKPESHHFNDVNDLMHHLTLRSMAILITGVASAPVCWLSISAWMSLGERQAFRVRRKLLQSYLEKSMSWYDSNEQLSGEFTQLNRCAEEFRSSSAEASAIIFQNLVTVIALLGTAFYYSWSLTLVIIANSPLVIGFAILCSRKVEKYGKLENTETSKAAGIVAWSVNAARMIRLLGTQDTEARKFQTSVQKSRQHFNDTALFSSLNYSVLRFLTLCMFVQGFWYGNVQIRAGHLKPGDVITCFSSCILMASTLNTTLHQIITLQKGAIALRKVLDFIETPDAHNKEKLILNQPFIPVSWYGSSVVLENVTFSYPTRPNDLVLKNVSLKFTAGQLNFIVGKSGSGKSTIGNIILKLYELESGSIKVDGVDTRQIEQHSLLRNVTLVEQTTSLFNDTLRNNIQMGATVSERDEKLVKQSCQMAMLDTVVRDLAKGLDTLIGNSGTDLSGGERQRVAIARARFRDAPILILDEALSAQDRVHRSLLMEAIRRWRKGKTTIILTHELGDISKSDYVFLMDDGEVKEKGFKCDLLHCASSKFSQLSRFQDCEEDEGDVETLKGYEMSEQKLKFKDIRVDVEELYSEMGSPSTQKTCSVFEAEDLSETGNFLRNSVDLLQSNIMIPPRKKKSQAITRVDLTCIDSMNQTQASDDLEKGKTELPLLSLKQIMRKLFCHLHDGKLFFTGVLAALLAGLANPVFSYTFSRLLSGIASSAPKSKANAFSTKWSLIVLLIALLDSSFNFLKCYLLSRSSETWIKNLRISAFRSIEKQDMSWFNCDLNSTSKVSSLILNDLRDLRALASEFLAALTTLLIVSICGLVWALVSGWKLSLVCISLIPIFVVFSGFYGGLLQKRETDYKTSIAALEDHFYNAVTNIKTVRCYQFESTVIREFTTLDLSARNLGRKRAIGTGFGVAASNALTFMTQAILLYYGLKLVITGEYTSGKMLQTITLLLFTIMTCMSLISQVPEISRGQRSATYIFQILEAQDTGSHRHAAKRTSSQSLDSASPLIRIEHLRFSYHTTNTSVYRDLSIKISEGEKVAFVGRSGSGKSTLWQLMARLYPITNDSVWVDGTDINNWDAGALRTQIAVVEQQPQMFPGSLIQNLTYGLNREVSDREIEDLLELVGMRDFVRGLPDQLHAEIDTQLISGGQVQRLAIVRALLRRPMILILDECTSALDAHHSSMMSDVVKYKLQGITTLVITHSEQMMRACSRIVTFSKGAIVEDGTFEQLQRQKGELFHILSANES</sequence>
<dbReference type="OrthoDB" id="6500128at2759"/>
<protein>
    <submittedName>
        <fullName evidence="11">LAME_0C00826g1_1</fullName>
    </submittedName>
</protein>
<keyword evidence="7 8" id="KW-0472">Membrane</keyword>
<keyword evidence="6 8" id="KW-1133">Transmembrane helix</keyword>
<evidence type="ECO:0000256" key="3">
    <source>
        <dbReference type="ARBA" id="ARBA00022692"/>
    </source>
</evidence>
<dbReference type="CDD" id="cd18577">
    <property type="entry name" value="ABC_6TM_Pgp_ABCB1_D1_like"/>
    <property type="match status" value="1"/>
</dbReference>
<dbReference type="PROSITE" id="PS50893">
    <property type="entry name" value="ABC_TRANSPORTER_2"/>
    <property type="match status" value="2"/>
</dbReference>
<dbReference type="InterPro" id="IPR036640">
    <property type="entry name" value="ABC1_TM_sf"/>
</dbReference>
<feature type="domain" description="ABC transporter" evidence="9">
    <location>
        <begin position="1059"/>
        <end position="1293"/>
    </location>
</feature>
<dbReference type="PANTHER" id="PTHR43394:SF15">
    <property type="entry name" value="ALPHA-FACTOR-TRANSPORTING ATPASE"/>
    <property type="match status" value="1"/>
</dbReference>
<dbReference type="CDD" id="cd18578">
    <property type="entry name" value="ABC_6TM_Pgp_ABCB1_D2_like"/>
    <property type="match status" value="1"/>
</dbReference>
<feature type="transmembrane region" description="Helical" evidence="8">
    <location>
        <begin position="993"/>
        <end position="1013"/>
    </location>
</feature>
<dbReference type="InterPro" id="IPR011527">
    <property type="entry name" value="ABC1_TM_dom"/>
</dbReference>
<proteinExistence type="predicted"/>
<dbReference type="GO" id="GO:0005743">
    <property type="term" value="C:mitochondrial inner membrane"/>
    <property type="evidence" value="ECO:0007669"/>
    <property type="project" value="TreeGrafter"/>
</dbReference>
<keyword evidence="4" id="KW-0547">Nucleotide-binding</keyword>
<feature type="domain" description="ABC transmembrane type-1" evidence="10">
    <location>
        <begin position="26"/>
        <end position="318"/>
    </location>
</feature>
<dbReference type="SUPFAM" id="SSF52540">
    <property type="entry name" value="P-loop containing nucleoside triphosphate hydrolases"/>
    <property type="match status" value="2"/>
</dbReference>
<keyword evidence="2" id="KW-0813">Transport</keyword>
<dbReference type="Gene3D" id="1.20.1560.10">
    <property type="entry name" value="ABC transporter type 1, transmembrane domain"/>
    <property type="match status" value="1"/>
</dbReference>
<evidence type="ECO:0000256" key="7">
    <source>
        <dbReference type="ARBA" id="ARBA00023136"/>
    </source>
</evidence>
<evidence type="ECO:0000256" key="4">
    <source>
        <dbReference type="ARBA" id="ARBA00022741"/>
    </source>
</evidence>
<keyword evidence="3 8" id="KW-0812">Transmembrane</keyword>
<comment type="subcellular location">
    <subcellularLocation>
        <location evidence="1">Membrane</location>
        <topology evidence="1">Multi-pass membrane protein</topology>
    </subcellularLocation>
</comment>
<feature type="domain" description="ABC transmembrane type-1" evidence="10">
    <location>
        <begin position="732"/>
        <end position="1020"/>
    </location>
</feature>
<evidence type="ECO:0000313" key="11">
    <source>
        <dbReference type="EMBL" id="SCU82380.1"/>
    </source>
</evidence>
<dbReference type="FunFam" id="3.40.50.300:FF:001471">
    <property type="entry name" value="P-loop containing nucleoside triphosphate hydrolase protein"/>
    <property type="match status" value="1"/>
</dbReference>
<feature type="transmembrane region" description="Helical" evidence="8">
    <location>
        <begin position="76"/>
        <end position="99"/>
    </location>
</feature>
<organism evidence="11 12">
    <name type="scientific">Lachancea meyersii CBS 8951</name>
    <dbReference type="NCBI Taxonomy" id="1266667"/>
    <lineage>
        <taxon>Eukaryota</taxon>
        <taxon>Fungi</taxon>
        <taxon>Dikarya</taxon>
        <taxon>Ascomycota</taxon>
        <taxon>Saccharomycotina</taxon>
        <taxon>Saccharomycetes</taxon>
        <taxon>Saccharomycetales</taxon>
        <taxon>Saccharomycetaceae</taxon>
        <taxon>Lachancea</taxon>
    </lineage>
</organism>
<gene>
    <name evidence="11" type="ORF">LAME_0C00826G</name>
</gene>
<evidence type="ECO:0000256" key="2">
    <source>
        <dbReference type="ARBA" id="ARBA00022448"/>
    </source>
</evidence>
<feature type="transmembrane region" description="Helical" evidence="8">
    <location>
        <begin position="772"/>
        <end position="792"/>
    </location>
</feature>
<dbReference type="SUPFAM" id="SSF90123">
    <property type="entry name" value="ABC transporter transmembrane region"/>
    <property type="match status" value="2"/>
</dbReference>
<feature type="domain" description="ABC transporter" evidence="9">
    <location>
        <begin position="357"/>
        <end position="595"/>
    </location>
</feature>
<dbReference type="GO" id="GO:0005524">
    <property type="term" value="F:ATP binding"/>
    <property type="evidence" value="ECO:0007669"/>
    <property type="project" value="UniProtKB-KW"/>
</dbReference>
<feature type="transmembrane region" description="Helical" evidence="8">
    <location>
        <begin position="152"/>
        <end position="171"/>
    </location>
</feature>
<evidence type="ECO:0000256" key="6">
    <source>
        <dbReference type="ARBA" id="ARBA00022989"/>
    </source>
</evidence>
<dbReference type="PROSITE" id="PS50929">
    <property type="entry name" value="ABC_TM1F"/>
    <property type="match status" value="2"/>
</dbReference>
<dbReference type="Pfam" id="PF00005">
    <property type="entry name" value="ABC_tran"/>
    <property type="match status" value="2"/>
</dbReference>
<feature type="transmembrane region" description="Helical" evidence="8">
    <location>
        <begin position="877"/>
        <end position="898"/>
    </location>
</feature>
<evidence type="ECO:0000313" key="12">
    <source>
        <dbReference type="Proteomes" id="UP000191144"/>
    </source>
</evidence>
<dbReference type="InterPro" id="IPR003593">
    <property type="entry name" value="AAA+_ATPase"/>
</dbReference>
<dbReference type="InterPro" id="IPR027417">
    <property type="entry name" value="P-loop_NTPase"/>
</dbReference>
<dbReference type="GO" id="GO:0090374">
    <property type="term" value="P:oligopeptide export from mitochondrion"/>
    <property type="evidence" value="ECO:0007669"/>
    <property type="project" value="TreeGrafter"/>
</dbReference>
<reference evidence="12" key="1">
    <citation type="submission" date="2016-03" db="EMBL/GenBank/DDBJ databases">
        <authorList>
            <person name="Devillers Hugo."/>
        </authorList>
    </citation>
    <scope>NUCLEOTIDE SEQUENCE [LARGE SCALE GENOMIC DNA]</scope>
</reference>
<accession>A0A1G4IZG7</accession>
<keyword evidence="5" id="KW-0067">ATP-binding</keyword>
<evidence type="ECO:0000256" key="5">
    <source>
        <dbReference type="ARBA" id="ARBA00022840"/>
    </source>
</evidence>
<keyword evidence="12" id="KW-1185">Reference proteome</keyword>
<dbReference type="FunFam" id="3.40.50.300:FF:000604">
    <property type="entry name" value="ABC transporter B family member 28"/>
    <property type="match status" value="1"/>
</dbReference>
<name>A0A1G4IZG7_9SACH</name>
<evidence type="ECO:0000259" key="9">
    <source>
        <dbReference type="PROSITE" id="PS50893"/>
    </source>
</evidence>